<proteinExistence type="predicted"/>
<accession>G7THG9</accession>
<reference evidence="1 2" key="1">
    <citation type="journal article" date="2011" name="J. Bacteriol.">
        <title>Two new complete genome sequences offer insight into host and tissue specificity of plant pathogenic Xanthomonas spp.</title>
        <authorList>
            <person name="Bogdanove A.J."/>
            <person name="Koebnik R."/>
            <person name="Lu H."/>
            <person name="Furutani A."/>
            <person name="Angiuoli S.V."/>
            <person name="Patil P.B."/>
            <person name="Van Sluys M.A."/>
            <person name="Ryan R.P."/>
            <person name="Meyer D.F."/>
            <person name="Han S.W."/>
            <person name="Aparna G."/>
            <person name="Rajaram M."/>
            <person name="Delcher A.L."/>
            <person name="Phillippy A.M."/>
            <person name="Puiu D."/>
            <person name="Schatz M.C."/>
            <person name="Shumway M."/>
            <person name="Sommer D.D."/>
            <person name="Trapnell C."/>
            <person name="Benahmed F."/>
            <person name="Dimitrov G."/>
            <person name="Madupu R."/>
            <person name="Radune D."/>
            <person name="Sullivan S."/>
            <person name="Jha G."/>
            <person name="Ishihara H."/>
            <person name="Lee S.W."/>
            <person name="Pandey A."/>
            <person name="Sharma V."/>
            <person name="Sriariyanun M."/>
            <person name="Szurek B."/>
            <person name="Vera-Cruz C.M."/>
            <person name="Dorman K.S."/>
            <person name="Ronald P.C."/>
            <person name="Verdier V."/>
            <person name="Dow J.M."/>
            <person name="Sonti R.V."/>
            <person name="Tsuge S."/>
            <person name="Brendel V.P."/>
            <person name="Rabinowicz P.D."/>
            <person name="Leach J.E."/>
            <person name="White F.F."/>
            <person name="Salzberg S.L."/>
        </authorList>
    </citation>
    <scope>NUCLEOTIDE SEQUENCE [LARGE SCALE GENOMIC DNA]</scope>
    <source>
        <strain evidence="1 2">BLS256</strain>
    </source>
</reference>
<dbReference type="KEGG" id="xor:XOC_2643"/>
<evidence type="ECO:0000313" key="2">
    <source>
        <dbReference type="Proteomes" id="UP000008851"/>
    </source>
</evidence>
<dbReference type="RefSeq" id="WP_014503534.1">
    <property type="nucleotide sequence ID" value="NC_017267.2"/>
</dbReference>
<protein>
    <submittedName>
        <fullName evidence="1">Uncharacterized protein</fullName>
    </submittedName>
</protein>
<name>G7THG9_XANOB</name>
<gene>
    <name evidence="1" type="ORF">XOC_2643</name>
</gene>
<dbReference type="AlphaFoldDB" id="G7THG9"/>
<dbReference type="Proteomes" id="UP000008851">
    <property type="component" value="Chromosome"/>
</dbReference>
<organism evidence="1 2">
    <name type="scientific">Xanthomonas oryzae pv. oryzicola (strain BLS256)</name>
    <dbReference type="NCBI Taxonomy" id="383407"/>
    <lineage>
        <taxon>Bacteria</taxon>
        <taxon>Pseudomonadati</taxon>
        <taxon>Pseudomonadota</taxon>
        <taxon>Gammaproteobacteria</taxon>
        <taxon>Lysobacterales</taxon>
        <taxon>Lysobacteraceae</taxon>
        <taxon>Xanthomonas</taxon>
    </lineage>
</organism>
<dbReference type="HOGENOM" id="CLU_2721316_0_0_6"/>
<sequence length="72" mass="8189">MSALWFLLGAATAVCIKAALGERETADRTRVFQSLREAQAWAEQMQDAGCTPSIRYEVRCYRRTKDSWASCR</sequence>
<dbReference type="EMBL" id="CP003057">
    <property type="protein sequence ID" value="AEQ96753.1"/>
    <property type="molecule type" value="Genomic_DNA"/>
</dbReference>
<evidence type="ECO:0000313" key="1">
    <source>
        <dbReference type="EMBL" id="AEQ96753.1"/>
    </source>
</evidence>